<evidence type="ECO:0000313" key="10">
    <source>
        <dbReference type="Proteomes" id="UP000181790"/>
    </source>
</evidence>
<dbReference type="OrthoDB" id="1933776at2"/>
<dbReference type="InterPro" id="IPR050736">
    <property type="entry name" value="Sensor_HK_Regulatory"/>
</dbReference>
<keyword evidence="7" id="KW-0472">Membrane</keyword>
<sequence>MSRSVIRVLVALSVVSIIGILTIQAVWVRKAYALRERQFRQTAFIALQEVAMQVARFNHVMLNRYAVKQLSSDYFIVNTDSPIDPVTLETFIQTSLRKHNLITDFEYGIYDCSSDQMVYGDYVATGTPGKPMCHMPKFSGFTYYFGIRFPKQTGYVVEQLDGWIWSTAAVLLLVVIFGYTLNIVLRQRRLTEVQRDFINNITHELQTPVSTIRIAADVLQQDAIRHQPERFGQYVRILKEESQRLQKQVNNVLQLARSEHNSQAKGQFSLSCSEQNLHTVLTEASGSYSASLTLDLQADVPFIYADRYHLDNVIHNLIDNAVKYTNGKPDILIRTQNREGKLVWSVQDNGIGIAPEHHKAVFRQFFRVPTGNVHNAKGFGLGLYYVRKIIKAHRWQIRLDSAVGRGSCFVITCPVMAGEQRAKERESERAME</sequence>
<evidence type="ECO:0000256" key="5">
    <source>
        <dbReference type="ARBA" id="ARBA00022777"/>
    </source>
</evidence>
<keyword evidence="5 9" id="KW-0418">Kinase</keyword>
<accession>A0A1S2VE39</accession>
<keyword evidence="4" id="KW-0808">Transferase</keyword>
<name>A0A1S2VE39_9BACT</name>
<dbReference type="InterPro" id="IPR003661">
    <property type="entry name" value="HisK_dim/P_dom"/>
</dbReference>
<proteinExistence type="predicted"/>
<evidence type="ECO:0000313" key="9">
    <source>
        <dbReference type="EMBL" id="OIN56690.1"/>
    </source>
</evidence>
<dbReference type="SUPFAM" id="SSF55874">
    <property type="entry name" value="ATPase domain of HSP90 chaperone/DNA topoisomerase II/histidine kinase"/>
    <property type="match status" value="1"/>
</dbReference>
<keyword evidence="7" id="KW-1133">Transmembrane helix</keyword>
<dbReference type="PROSITE" id="PS50109">
    <property type="entry name" value="HIS_KIN"/>
    <property type="match status" value="1"/>
</dbReference>
<keyword evidence="6" id="KW-0902">Two-component regulatory system</keyword>
<comment type="caution">
    <text evidence="9">The sequence shown here is derived from an EMBL/GenBank/DDBJ whole genome shotgun (WGS) entry which is preliminary data.</text>
</comment>
<dbReference type="SMART" id="SM00388">
    <property type="entry name" value="HisKA"/>
    <property type="match status" value="1"/>
</dbReference>
<dbReference type="GO" id="GO:0000155">
    <property type="term" value="F:phosphorelay sensor kinase activity"/>
    <property type="evidence" value="ECO:0007669"/>
    <property type="project" value="InterPro"/>
</dbReference>
<evidence type="ECO:0000256" key="1">
    <source>
        <dbReference type="ARBA" id="ARBA00000085"/>
    </source>
</evidence>
<feature type="transmembrane region" description="Helical" evidence="7">
    <location>
        <begin position="7"/>
        <end position="27"/>
    </location>
</feature>
<dbReference type="Gene3D" id="3.30.565.10">
    <property type="entry name" value="Histidine kinase-like ATPase, C-terminal domain"/>
    <property type="match status" value="1"/>
</dbReference>
<evidence type="ECO:0000256" key="2">
    <source>
        <dbReference type="ARBA" id="ARBA00012438"/>
    </source>
</evidence>
<dbReference type="Pfam" id="PF00512">
    <property type="entry name" value="HisKA"/>
    <property type="match status" value="1"/>
</dbReference>
<dbReference type="InterPro" id="IPR036890">
    <property type="entry name" value="HATPase_C_sf"/>
</dbReference>
<dbReference type="CDD" id="cd00082">
    <property type="entry name" value="HisKA"/>
    <property type="match status" value="1"/>
</dbReference>
<dbReference type="InterPro" id="IPR036097">
    <property type="entry name" value="HisK_dim/P_sf"/>
</dbReference>
<reference evidence="9 10" key="1">
    <citation type="submission" date="2016-10" db="EMBL/GenBank/DDBJ databases">
        <title>Arsenicibacter rosenii gen. nov., sp. nov., an efficient arsenic-methylating bacterium isolated from an arsenic-contaminated paddy soil.</title>
        <authorList>
            <person name="Huang K."/>
        </authorList>
    </citation>
    <scope>NUCLEOTIDE SEQUENCE [LARGE SCALE GENOMIC DNA]</scope>
    <source>
        <strain evidence="9 10">SM-1</strain>
    </source>
</reference>
<dbReference type="SMART" id="SM00387">
    <property type="entry name" value="HATPase_c"/>
    <property type="match status" value="1"/>
</dbReference>
<feature type="domain" description="Histidine kinase" evidence="8">
    <location>
        <begin position="200"/>
        <end position="417"/>
    </location>
</feature>
<dbReference type="AlphaFoldDB" id="A0A1S2VE39"/>
<keyword evidence="10" id="KW-1185">Reference proteome</keyword>
<dbReference type="Proteomes" id="UP000181790">
    <property type="component" value="Unassembled WGS sequence"/>
</dbReference>
<feature type="transmembrane region" description="Helical" evidence="7">
    <location>
        <begin position="163"/>
        <end position="185"/>
    </location>
</feature>
<dbReference type="CDD" id="cd00075">
    <property type="entry name" value="HATPase"/>
    <property type="match status" value="1"/>
</dbReference>
<dbReference type="InterPro" id="IPR004358">
    <property type="entry name" value="Sig_transdc_His_kin-like_C"/>
</dbReference>
<keyword evidence="7" id="KW-0812">Transmembrane</keyword>
<dbReference type="InterPro" id="IPR003594">
    <property type="entry name" value="HATPase_dom"/>
</dbReference>
<dbReference type="SUPFAM" id="SSF47384">
    <property type="entry name" value="Homodimeric domain of signal transducing histidine kinase"/>
    <property type="match status" value="1"/>
</dbReference>
<dbReference type="EMBL" id="MORL01000019">
    <property type="protein sequence ID" value="OIN56690.1"/>
    <property type="molecule type" value="Genomic_DNA"/>
</dbReference>
<dbReference type="Pfam" id="PF02518">
    <property type="entry name" value="HATPase_c"/>
    <property type="match status" value="1"/>
</dbReference>
<evidence type="ECO:0000256" key="7">
    <source>
        <dbReference type="SAM" id="Phobius"/>
    </source>
</evidence>
<evidence type="ECO:0000256" key="6">
    <source>
        <dbReference type="ARBA" id="ARBA00023012"/>
    </source>
</evidence>
<dbReference type="EC" id="2.7.13.3" evidence="2"/>
<dbReference type="PANTHER" id="PTHR43711:SF1">
    <property type="entry name" value="HISTIDINE KINASE 1"/>
    <property type="match status" value="1"/>
</dbReference>
<protein>
    <recommendedName>
        <fullName evidence="2">histidine kinase</fullName>
        <ecNumber evidence="2">2.7.13.3</ecNumber>
    </recommendedName>
</protein>
<gene>
    <name evidence="9" type="ORF">BLX24_23165</name>
</gene>
<dbReference type="RefSeq" id="WP_071505607.1">
    <property type="nucleotide sequence ID" value="NZ_MORL01000019.1"/>
</dbReference>
<dbReference type="InterPro" id="IPR005467">
    <property type="entry name" value="His_kinase_dom"/>
</dbReference>
<dbReference type="Gene3D" id="1.10.287.130">
    <property type="match status" value="1"/>
</dbReference>
<comment type="catalytic activity">
    <reaction evidence="1">
        <text>ATP + protein L-histidine = ADP + protein N-phospho-L-histidine.</text>
        <dbReference type="EC" id="2.7.13.3"/>
    </reaction>
</comment>
<evidence type="ECO:0000259" key="8">
    <source>
        <dbReference type="PROSITE" id="PS50109"/>
    </source>
</evidence>
<evidence type="ECO:0000256" key="4">
    <source>
        <dbReference type="ARBA" id="ARBA00022679"/>
    </source>
</evidence>
<dbReference type="PANTHER" id="PTHR43711">
    <property type="entry name" value="TWO-COMPONENT HISTIDINE KINASE"/>
    <property type="match status" value="1"/>
</dbReference>
<keyword evidence="3" id="KW-0597">Phosphoprotein</keyword>
<evidence type="ECO:0000256" key="3">
    <source>
        <dbReference type="ARBA" id="ARBA00022553"/>
    </source>
</evidence>
<organism evidence="9 10">
    <name type="scientific">Arsenicibacter rosenii</name>
    <dbReference type="NCBI Taxonomy" id="1750698"/>
    <lineage>
        <taxon>Bacteria</taxon>
        <taxon>Pseudomonadati</taxon>
        <taxon>Bacteroidota</taxon>
        <taxon>Cytophagia</taxon>
        <taxon>Cytophagales</taxon>
        <taxon>Spirosomataceae</taxon>
        <taxon>Arsenicibacter</taxon>
    </lineage>
</organism>
<dbReference type="PRINTS" id="PR00344">
    <property type="entry name" value="BCTRLSENSOR"/>
</dbReference>